<keyword evidence="2" id="KW-0812">Transmembrane</keyword>
<evidence type="ECO:0000313" key="3">
    <source>
        <dbReference type="EMBL" id="RZS53027.1"/>
    </source>
</evidence>
<proteinExistence type="predicted"/>
<organism evidence="3 4">
    <name type="scientific">Sphaerotilus mobilis</name>
    <dbReference type="NCBI Taxonomy" id="47994"/>
    <lineage>
        <taxon>Bacteria</taxon>
        <taxon>Pseudomonadati</taxon>
        <taxon>Pseudomonadota</taxon>
        <taxon>Betaproteobacteria</taxon>
        <taxon>Burkholderiales</taxon>
        <taxon>Sphaerotilaceae</taxon>
        <taxon>Sphaerotilus</taxon>
    </lineage>
</organism>
<gene>
    <name evidence="3" type="ORF">EV685_2650</name>
</gene>
<protein>
    <recommendedName>
        <fullName evidence="5">Tfp pilus assembly protein FimV</fullName>
    </recommendedName>
</protein>
<keyword evidence="1" id="KW-0175">Coiled coil</keyword>
<reference evidence="3 4" key="1">
    <citation type="submission" date="2019-02" db="EMBL/GenBank/DDBJ databases">
        <title>Genomic Encyclopedia of Type Strains, Phase IV (KMG-IV): sequencing the most valuable type-strain genomes for metagenomic binning, comparative biology and taxonomic classification.</title>
        <authorList>
            <person name="Goeker M."/>
        </authorList>
    </citation>
    <scope>NUCLEOTIDE SEQUENCE [LARGE SCALE GENOMIC DNA]</scope>
    <source>
        <strain evidence="3 4">DSM 10617</strain>
    </source>
</reference>
<feature type="transmembrane region" description="Helical" evidence="2">
    <location>
        <begin position="285"/>
        <end position="310"/>
    </location>
</feature>
<evidence type="ECO:0008006" key="5">
    <source>
        <dbReference type="Google" id="ProtNLM"/>
    </source>
</evidence>
<sequence>MDVPVRWTHRLPRAARRLSHVGWAVCLLQIGLVQAQSIDIASARARVGSPIEVVMRVRAADLEPGAVLQRCVQASVFHGQDTGSVTTLRVSQASAAGDGEVWLTLVDEEPVREPVVRVRAALLCGARYTREFTLLVDPPPDGIGLTRELAGDPGIATGAAPSPAAAASGSDATPAAAGSAALTVAPAPRVRRAAAAPKPAAAAAPKGTRVAQAPALAAAAVVPSVTSAQAAAAMTAAVDRLHQQLESMRDEQRRSQEALLALQARLDEAQQERDRVGESAGTMQVALYAILGALGLLFLPRALGLAWQFGRAGLRGRRDRTSDARDTTLEELLDDHIRSEDPDPPSRWSVSRWAVSASPSTWDREALSPRDPLADAARDRQAAVSEMPVQPKVSTRTYMPVPQVLPAEEPDFDPDGLDETRHAQLLEKIDAIAAEGAPGASATLLEAALKGRIGRSPGIYLRLLDHYRQLGQPGNVERVLGDLCAFYNVRADLDDADGHEGPSLEQHPDIWPAIRDAWHAHGVSALLAAVIRRPSFHTPLSLAAFRDAVWLYAVARVRDEASHRPSDPARDVATRFFQPMDVVN</sequence>
<evidence type="ECO:0000256" key="2">
    <source>
        <dbReference type="SAM" id="Phobius"/>
    </source>
</evidence>
<keyword evidence="2" id="KW-0472">Membrane</keyword>
<accession>A0A4Q7LH38</accession>
<evidence type="ECO:0000313" key="4">
    <source>
        <dbReference type="Proteomes" id="UP000293433"/>
    </source>
</evidence>
<comment type="caution">
    <text evidence="3">The sequence shown here is derived from an EMBL/GenBank/DDBJ whole genome shotgun (WGS) entry which is preliminary data.</text>
</comment>
<keyword evidence="2" id="KW-1133">Transmembrane helix</keyword>
<evidence type="ECO:0000256" key="1">
    <source>
        <dbReference type="SAM" id="Coils"/>
    </source>
</evidence>
<dbReference type="Proteomes" id="UP000293433">
    <property type="component" value="Unassembled WGS sequence"/>
</dbReference>
<name>A0A4Q7LH38_9BURK</name>
<feature type="coiled-coil region" evidence="1">
    <location>
        <begin position="231"/>
        <end position="279"/>
    </location>
</feature>
<keyword evidence="4" id="KW-1185">Reference proteome</keyword>
<dbReference type="AlphaFoldDB" id="A0A4Q7LH38"/>
<dbReference type="EMBL" id="SGWV01000010">
    <property type="protein sequence ID" value="RZS53027.1"/>
    <property type="molecule type" value="Genomic_DNA"/>
</dbReference>